<dbReference type="GO" id="GO:0005886">
    <property type="term" value="C:plasma membrane"/>
    <property type="evidence" value="ECO:0007669"/>
    <property type="project" value="UniProtKB-SubCell"/>
</dbReference>
<dbReference type="CDD" id="cd13123">
    <property type="entry name" value="MATE_MurJ_like"/>
    <property type="match status" value="1"/>
</dbReference>
<feature type="transmembrane region" description="Helical" evidence="10">
    <location>
        <begin position="498"/>
        <end position="519"/>
    </location>
</feature>
<keyword evidence="6 10" id="KW-1133">Transmembrane helix</keyword>
<organism evidence="11 12">
    <name type="scientific">Acidisarcina polymorpha</name>
    <dbReference type="NCBI Taxonomy" id="2211140"/>
    <lineage>
        <taxon>Bacteria</taxon>
        <taxon>Pseudomonadati</taxon>
        <taxon>Acidobacteriota</taxon>
        <taxon>Terriglobia</taxon>
        <taxon>Terriglobales</taxon>
        <taxon>Acidobacteriaceae</taxon>
        <taxon>Acidisarcina</taxon>
    </lineage>
</organism>
<proteinExistence type="inferred from homology"/>
<gene>
    <name evidence="11" type="ORF">ACPOL_3544</name>
</gene>
<dbReference type="RefSeq" id="WP_114207949.1">
    <property type="nucleotide sequence ID" value="NZ_CP030840.1"/>
</dbReference>
<feature type="transmembrane region" description="Helical" evidence="10">
    <location>
        <begin position="251"/>
        <end position="272"/>
    </location>
</feature>
<accession>A0A2Z5G186</accession>
<evidence type="ECO:0000313" key="11">
    <source>
        <dbReference type="EMBL" id="AXC12829.1"/>
    </source>
</evidence>
<dbReference type="PANTHER" id="PTHR47019">
    <property type="entry name" value="LIPID II FLIPPASE MURJ"/>
    <property type="match status" value="1"/>
</dbReference>
<keyword evidence="12" id="KW-1185">Reference proteome</keyword>
<feature type="transmembrane region" description="Helical" evidence="10">
    <location>
        <begin position="407"/>
        <end position="427"/>
    </location>
</feature>
<dbReference type="InterPro" id="IPR004268">
    <property type="entry name" value="MurJ"/>
</dbReference>
<dbReference type="Proteomes" id="UP000253606">
    <property type="component" value="Chromosome"/>
</dbReference>
<evidence type="ECO:0000256" key="10">
    <source>
        <dbReference type="SAM" id="Phobius"/>
    </source>
</evidence>
<feature type="transmembrane region" description="Helical" evidence="10">
    <location>
        <begin position="108"/>
        <end position="135"/>
    </location>
</feature>
<evidence type="ECO:0000256" key="1">
    <source>
        <dbReference type="ARBA" id="ARBA00004651"/>
    </source>
</evidence>
<comment type="similarity">
    <text evidence="9">Belongs to the MurJ/MviN family.</text>
</comment>
<feature type="transmembrane region" description="Helical" evidence="10">
    <location>
        <begin position="75"/>
        <end position="96"/>
    </location>
</feature>
<keyword evidence="4" id="KW-0133">Cell shape</keyword>
<evidence type="ECO:0000256" key="4">
    <source>
        <dbReference type="ARBA" id="ARBA00022960"/>
    </source>
</evidence>
<dbReference type="GO" id="GO:0009252">
    <property type="term" value="P:peptidoglycan biosynthetic process"/>
    <property type="evidence" value="ECO:0007669"/>
    <property type="project" value="UniProtKB-KW"/>
</dbReference>
<name>A0A2Z5G186_9BACT</name>
<dbReference type="GO" id="GO:0008360">
    <property type="term" value="P:regulation of cell shape"/>
    <property type="evidence" value="ECO:0007669"/>
    <property type="project" value="UniProtKB-KW"/>
</dbReference>
<comment type="function">
    <text evidence="8">Involved in peptidoglycan biosynthesis. Transports lipid-linked peptidoglycan precursors from the inner to the outer leaflet of the cytoplasmic membrane.</text>
</comment>
<evidence type="ECO:0000256" key="7">
    <source>
        <dbReference type="ARBA" id="ARBA00023136"/>
    </source>
</evidence>
<dbReference type="PANTHER" id="PTHR47019:SF1">
    <property type="entry name" value="LIPID II FLIPPASE MURJ"/>
    <property type="match status" value="1"/>
</dbReference>
<keyword evidence="5" id="KW-0573">Peptidoglycan synthesis</keyword>
<sequence length="541" mass="58350">MAEDPSAASSSSWSGVLRVFRPSHKHTAFTATLLLMLSAFLSRIIGLVRVKYIAYLFGAGSQTDAFNSAFQLPDMLAYFLVGGAASVTFVTMLSRYRETGREEDGTRAMSVILTSMLLVLGGAILLAELLAPVYVRWWFKGFTPEQAALCTSMTRILLPGQLLFFAGGVFGSVLLVRKQFALQAITPLVYNLGIIFGGVLLARTVGIRSLAWGAMAGIFIGPFLMNAIGAHRSGVVYRPLLDWTNPGLREWIRLSVPLMLGVSLVSFDSWIMNYFASADHGAITLLTYAKNLFTAPVALGQAAGAASLPFLASLATRVQENGEPDLAAFARNVNASVSRILAFSFLLTAWMLGLAFPAVDLIFRGGLFHRNSASEMAAYFAIFSISLCFWSAQTLYARAFYAAGNTLAPMVAGTLVVLVSLPIYWSLYRTHGATGLAIASDIGIAIQTVTLGVMLDRRKMVKLSGLEFPELARSLLATVISYAAICLLRKVMPLSGRWGDLLLLLVATALWAAVAFSVLKVTGSQLPNQVLARIRNKPISA</sequence>
<feature type="transmembrane region" description="Helical" evidence="10">
    <location>
        <begin position="292"/>
        <end position="315"/>
    </location>
</feature>
<dbReference type="NCBIfam" id="TIGR01695">
    <property type="entry name" value="murJ_mviN"/>
    <property type="match status" value="1"/>
</dbReference>
<protein>
    <submittedName>
        <fullName evidence="11">Integral membrane protein MviN</fullName>
    </submittedName>
</protein>
<evidence type="ECO:0000256" key="9">
    <source>
        <dbReference type="ARBA" id="ARBA00061532"/>
    </source>
</evidence>
<evidence type="ECO:0000256" key="5">
    <source>
        <dbReference type="ARBA" id="ARBA00022984"/>
    </source>
</evidence>
<evidence type="ECO:0000256" key="6">
    <source>
        <dbReference type="ARBA" id="ARBA00022989"/>
    </source>
</evidence>
<feature type="transmembrane region" description="Helical" evidence="10">
    <location>
        <begin position="376"/>
        <end position="395"/>
    </location>
</feature>
<reference evidence="11 12" key="1">
    <citation type="journal article" date="2018" name="Front. Microbiol.">
        <title>Hydrolytic Capabilities as a Key to Environmental Success: Chitinolytic and Cellulolytic Acidobacteria From Acidic Sub-arctic Soils and Boreal Peatlands.</title>
        <authorList>
            <person name="Belova S.E."/>
            <person name="Ravin N.V."/>
            <person name="Pankratov T.A."/>
            <person name="Rakitin A.L."/>
            <person name="Ivanova A.A."/>
            <person name="Beletsky A.V."/>
            <person name="Mardanov A.V."/>
            <person name="Sinninghe Damste J.S."/>
            <person name="Dedysh S.N."/>
        </authorList>
    </citation>
    <scope>NUCLEOTIDE SEQUENCE [LARGE SCALE GENOMIC DNA]</scope>
    <source>
        <strain evidence="11 12">SBC82</strain>
    </source>
</reference>
<keyword evidence="2" id="KW-1003">Cell membrane</keyword>
<comment type="subcellular location">
    <subcellularLocation>
        <location evidence="1">Cell membrane</location>
        <topology evidence="1">Multi-pass membrane protein</topology>
    </subcellularLocation>
</comment>
<dbReference type="GO" id="GO:0015648">
    <property type="term" value="F:lipid-linked peptidoglycan transporter activity"/>
    <property type="evidence" value="ECO:0007669"/>
    <property type="project" value="TreeGrafter"/>
</dbReference>
<keyword evidence="3 10" id="KW-0812">Transmembrane</keyword>
<keyword evidence="7 10" id="KW-0472">Membrane</keyword>
<dbReference type="EMBL" id="CP030840">
    <property type="protein sequence ID" value="AXC12829.1"/>
    <property type="molecule type" value="Genomic_DNA"/>
</dbReference>
<dbReference type="GO" id="GO:0034204">
    <property type="term" value="P:lipid translocation"/>
    <property type="evidence" value="ECO:0007669"/>
    <property type="project" value="TreeGrafter"/>
</dbReference>
<feature type="transmembrane region" description="Helical" evidence="10">
    <location>
        <begin position="211"/>
        <end position="230"/>
    </location>
</feature>
<evidence type="ECO:0000256" key="3">
    <source>
        <dbReference type="ARBA" id="ARBA00022692"/>
    </source>
</evidence>
<dbReference type="OrthoDB" id="9804143at2"/>
<feature type="transmembrane region" description="Helical" evidence="10">
    <location>
        <begin position="28"/>
        <end position="55"/>
    </location>
</feature>
<dbReference type="Pfam" id="PF03023">
    <property type="entry name" value="MurJ"/>
    <property type="match status" value="1"/>
</dbReference>
<dbReference type="KEGG" id="abas:ACPOL_3544"/>
<evidence type="ECO:0000256" key="8">
    <source>
        <dbReference type="ARBA" id="ARBA00060041"/>
    </source>
</evidence>
<feature type="transmembrane region" description="Helical" evidence="10">
    <location>
        <begin position="155"/>
        <end position="176"/>
    </location>
</feature>
<dbReference type="InterPro" id="IPR051050">
    <property type="entry name" value="Lipid_II_flippase_MurJ/MviN"/>
</dbReference>
<dbReference type="AlphaFoldDB" id="A0A2Z5G186"/>
<feature type="transmembrane region" description="Helical" evidence="10">
    <location>
        <begin position="188"/>
        <end position="205"/>
    </location>
</feature>
<dbReference type="PRINTS" id="PR01806">
    <property type="entry name" value="VIRFACTRMVIN"/>
</dbReference>
<evidence type="ECO:0000313" key="12">
    <source>
        <dbReference type="Proteomes" id="UP000253606"/>
    </source>
</evidence>
<feature type="transmembrane region" description="Helical" evidence="10">
    <location>
        <begin position="336"/>
        <end position="356"/>
    </location>
</feature>
<feature type="transmembrane region" description="Helical" evidence="10">
    <location>
        <begin position="433"/>
        <end position="455"/>
    </location>
</feature>
<evidence type="ECO:0000256" key="2">
    <source>
        <dbReference type="ARBA" id="ARBA00022475"/>
    </source>
</evidence>